<dbReference type="Pfam" id="PF11883">
    <property type="entry name" value="DUF3403"/>
    <property type="match status" value="1"/>
</dbReference>
<dbReference type="Proteomes" id="UP000827721">
    <property type="component" value="Unassembled WGS sequence"/>
</dbReference>
<dbReference type="PANTHER" id="PTHR32099:SF36">
    <property type="entry name" value="CYSTEINE-RICH REPEAT SECRETORY PROTEIN 38-LIKE"/>
    <property type="match status" value="1"/>
</dbReference>
<keyword evidence="1 5" id="KW-0732">Signal</keyword>
<feature type="domain" description="Gnk2-homologous" evidence="6">
    <location>
        <begin position="146"/>
        <end position="250"/>
    </location>
</feature>
<gene>
    <name evidence="7" type="ORF">JRO89_XS06G0176500</name>
</gene>
<evidence type="ECO:0000313" key="8">
    <source>
        <dbReference type="Proteomes" id="UP000827721"/>
    </source>
</evidence>
<evidence type="ECO:0000256" key="1">
    <source>
        <dbReference type="ARBA" id="ARBA00022729"/>
    </source>
</evidence>
<name>A0ABQ8HYR5_9ROSI</name>
<protein>
    <recommendedName>
        <fullName evidence="6">Gnk2-homologous domain-containing protein</fullName>
    </recommendedName>
</protein>
<dbReference type="InterPro" id="IPR021820">
    <property type="entry name" value="S-locus_recpt_kinase_C"/>
</dbReference>
<evidence type="ECO:0000256" key="2">
    <source>
        <dbReference type="ARBA" id="ARBA00022737"/>
    </source>
</evidence>
<feature type="chain" id="PRO_5045481711" description="Gnk2-homologous domain-containing protein" evidence="5">
    <location>
        <begin position="33"/>
        <end position="459"/>
    </location>
</feature>
<evidence type="ECO:0000313" key="7">
    <source>
        <dbReference type="EMBL" id="KAH7569512.1"/>
    </source>
</evidence>
<keyword evidence="8" id="KW-1185">Reference proteome</keyword>
<dbReference type="InterPro" id="IPR002902">
    <property type="entry name" value="GNK2"/>
</dbReference>
<keyword evidence="4" id="KW-0472">Membrane</keyword>
<comment type="caution">
    <text evidence="7">The sequence shown here is derived from an EMBL/GenBank/DDBJ whole genome shotgun (WGS) entry which is preliminary data.</text>
</comment>
<feature type="signal peptide" evidence="5">
    <location>
        <begin position="1"/>
        <end position="32"/>
    </location>
</feature>
<evidence type="ECO:0000259" key="6">
    <source>
        <dbReference type="PROSITE" id="PS51473"/>
    </source>
</evidence>
<feature type="transmembrane region" description="Helical" evidence="4">
    <location>
        <begin position="287"/>
        <end position="309"/>
    </location>
</feature>
<dbReference type="PROSITE" id="PS51473">
    <property type="entry name" value="GNK2"/>
    <property type="match status" value="2"/>
</dbReference>
<accession>A0ABQ8HYR5</accession>
<dbReference type="CDD" id="cd23509">
    <property type="entry name" value="Gnk2-like"/>
    <property type="match status" value="2"/>
</dbReference>
<keyword evidence="4" id="KW-1133">Transmembrane helix</keyword>
<evidence type="ECO:0000256" key="5">
    <source>
        <dbReference type="SAM" id="SignalP"/>
    </source>
</evidence>
<dbReference type="Gene3D" id="1.10.510.10">
    <property type="entry name" value="Transferase(Phosphotransferase) domain 1"/>
    <property type="match status" value="1"/>
</dbReference>
<sequence>MAIVVCLAASTTIRCLFLFSFLCFLMSRSCLAQVELHRIGWSCERTSNNTASNRYNFNLGRLFSRKLYDEGGNSIYYATTDGDDPDKVYGLYLCRGDDTKEICQTCISAAIDSLVKECQGTKAAIMWYEECLVRYSNRSFSSIFESQPAVILSNPENVNVTDPVTLKNALNQSFTELIANATSIPLKYATNVVNISSSVTLYTLGQCIPDLSKENCRVCLDSAAGLLEFEKNGSRYLYPSCNTRFELYPFFRNSSAEEPITPVQAPAPFSDKTGGADGKRNRKGSKAWIPIVATVSAVVVVVLLGSFAWHMHRRHEKNEKEKADSQEIQLLHLRDGRTGNGNPYDTLHGENQFMTCITLQTWKLWCEEQTAELIDPVLVQSCDQVDLLKYIHIGLLCVQEDPADRPTMSSVVVMLASDNIKLPQPTQPAFSVGRKADKSSSDVKVVSVNEVTLSNVFPR</sequence>
<dbReference type="Gene3D" id="3.30.430.20">
    <property type="entry name" value="Gnk2 domain, C-X8-C-X2-C motif"/>
    <property type="match status" value="2"/>
</dbReference>
<reference evidence="7 8" key="1">
    <citation type="submission" date="2021-02" db="EMBL/GenBank/DDBJ databases">
        <title>Plant Genome Project.</title>
        <authorList>
            <person name="Zhang R.-G."/>
        </authorList>
    </citation>
    <scope>NUCLEOTIDE SEQUENCE [LARGE SCALE GENOMIC DNA]</scope>
    <source>
        <tissue evidence="7">Leaves</tissue>
    </source>
</reference>
<dbReference type="InterPro" id="IPR038408">
    <property type="entry name" value="GNK2_sf"/>
</dbReference>
<dbReference type="SUPFAM" id="SSF56112">
    <property type="entry name" value="Protein kinase-like (PK-like)"/>
    <property type="match status" value="1"/>
</dbReference>
<organism evidence="7 8">
    <name type="scientific">Xanthoceras sorbifolium</name>
    <dbReference type="NCBI Taxonomy" id="99658"/>
    <lineage>
        <taxon>Eukaryota</taxon>
        <taxon>Viridiplantae</taxon>
        <taxon>Streptophyta</taxon>
        <taxon>Embryophyta</taxon>
        <taxon>Tracheophyta</taxon>
        <taxon>Spermatophyta</taxon>
        <taxon>Magnoliopsida</taxon>
        <taxon>eudicotyledons</taxon>
        <taxon>Gunneridae</taxon>
        <taxon>Pentapetalae</taxon>
        <taxon>rosids</taxon>
        <taxon>malvids</taxon>
        <taxon>Sapindales</taxon>
        <taxon>Sapindaceae</taxon>
        <taxon>Xanthoceroideae</taxon>
        <taxon>Xanthoceras</taxon>
    </lineage>
</organism>
<keyword evidence="4" id="KW-0812">Transmembrane</keyword>
<evidence type="ECO:0000256" key="4">
    <source>
        <dbReference type="SAM" id="Phobius"/>
    </source>
</evidence>
<feature type="domain" description="Gnk2-homologous" evidence="6">
    <location>
        <begin position="37"/>
        <end position="140"/>
    </location>
</feature>
<dbReference type="EMBL" id="JAFEMO010000006">
    <property type="protein sequence ID" value="KAH7569512.1"/>
    <property type="molecule type" value="Genomic_DNA"/>
</dbReference>
<dbReference type="Pfam" id="PF01657">
    <property type="entry name" value="Stress-antifung"/>
    <property type="match status" value="2"/>
</dbReference>
<feature type="region of interest" description="Disordered" evidence="3">
    <location>
        <begin position="261"/>
        <end position="282"/>
    </location>
</feature>
<proteinExistence type="predicted"/>
<dbReference type="InterPro" id="IPR011009">
    <property type="entry name" value="Kinase-like_dom_sf"/>
</dbReference>
<keyword evidence="2" id="KW-0677">Repeat</keyword>
<evidence type="ECO:0000256" key="3">
    <source>
        <dbReference type="SAM" id="MobiDB-lite"/>
    </source>
</evidence>
<dbReference type="PANTHER" id="PTHR32099">
    <property type="entry name" value="CYSTEINE-RICH REPEAT SECRETORY PROTEIN"/>
    <property type="match status" value="1"/>
</dbReference>